<gene>
    <name evidence="1" type="ORF">SDC9_143209</name>
</gene>
<reference evidence="1" key="1">
    <citation type="submission" date="2019-08" db="EMBL/GenBank/DDBJ databases">
        <authorList>
            <person name="Kucharzyk K."/>
            <person name="Murdoch R.W."/>
            <person name="Higgins S."/>
            <person name="Loffler F."/>
        </authorList>
    </citation>
    <scope>NUCLEOTIDE SEQUENCE</scope>
</reference>
<dbReference type="EMBL" id="VSSQ01042467">
    <property type="protein sequence ID" value="MPM96053.1"/>
    <property type="molecule type" value="Genomic_DNA"/>
</dbReference>
<accession>A0A645E5H2</accession>
<dbReference type="AlphaFoldDB" id="A0A645E5H2"/>
<proteinExistence type="predicted"/>
<protein>
    <submittedName>
        <fullName evidence="1">Uncharacterized protein</fullName>
    </submittedName>
</protein>
<evidence type="ECO:0000313" key="1">
    <source>
        <dbReference type="EMBL" id="MPM96053.1"/>
    </source>
</evidence>
<organism evidence="1">
    <name type="scientific">bioreactor metagenome</name>
    <dbReference type="NCBI Taxonomy" id="1076179"/>
    <lineage>
        <taxon>unclassified sequences</taxon>
        <taxon>metagenomes</taxon>
        <taxon>ecological metagenomes</taxon>
    </lineage>
</organism>
<sequence>MGQEGEVARGLLDTVDFGILGQDAVGLRGKGNAGAGGDIVENDG</sequence>
<comment type="caution">
    <text evidence="1">The sequence shown here is derived from an EMBL/GenBank/DDBJ whole genome shotgun (WGS) entry which is preliminary data.</text>
</comment>
<name>A0A645E5H2_9ZZZZ</name>